<accession>A0ABV7YEN7</accession>
<comment type="caution">
    <text evidence="2">The sequence shown here is derived from an EMBL/GenBank/DDBJ whole genome shotgun (WGS) entry which is preliminary data.</text>
</comment>
<dbReference type="Proteomes" id="UP001595699">
    <property type="component" value="Unassembled WGS sequence"/>
</dbReference>
<dbReference type="EMBL" id="JBHRZH010000015">
    <property type="protein sequence ID" value="MFC3762519.1"/>
    <property type="molecule type" value="Genomic_DNA"/>
</dbReference>
<name>A0ABV7YEN7_9ACTN</name>
<gene>
    <name evidence="2" type="ORF">ACFOUW_16880</name>
</gene>
<dbReference type="InterPro" id="IPR037523">
    <property type="entry name" value="VOC_core"/>
</dbReference>
<dbReference type="Pfam" id="PF00903">
    <property type="entry name" value="Glyoxalase"/>
    <property type="match status" value="1"/>
</dbReference>
<sequence>MNISQIRTITVFVSDQDKAKDFYVDVLGFAVRTDLQAGDNRWLEVAPAESGTAIVLHRPFPGASAGSSSGVILSTADLDADVAAIRAAGGSVDGPEDLPWGRQATVKDPDGNAFVLSTASQAVSGK</sequence>
<feature type="domain" description="VOC" evidence="1">
    <location>
        <begin position="5"/>
        <end position="119"/>
    </location>
</feature>
<keyword evidence="3" id="KW-1185">Reference proteome</keyword>
<dbReference type="PANTHER" id="PTHR36437:SF2">
    <property type="entry name" value="GLYOXALASE_BLEOMYCIN RESISTANCE PROTEIN_DIOXYGENASE"/>
    <property type="match status" value="1"/>
</dbReference>
<dbReference type="PANTHER" id="PTHR36437">
    <property type="entry name" value="GLYOXALASE/BLEOMYCIN RESISTANCE PROTEIN/DIOXYGENASE"/>
    <property type="match status" value="1"/>
</dbReference>
<dbReference type="Gene3D" id="3.10.180.10">
    <property type="entry name" value="2,3-Dihydroxybiphenyl 1,2-Dioxygenase, domain 1"/>
    <property type="match status" value="1"/>
</dbReference>
<evidence type="ECO:0000313" key="2">
    <source>
        <dbReference type="EMBL" id="MFC3762519.1"/>
    </source>
</evidence>
<dbReference type="SUPFAM" id="SSF54593">
    <property type="entry name" value="Glyoxalase/Bleomycin resistance protein/Dihydroxybiphenyl dioxygenase"/>
    <property type="match status" value="1"/>
</dbReference>
<dbReference type="InterPro" id="IPR029068">
    <property type="entry name" value="Glyas_Bleomycin-R_OHBP_Dase"/>
</dbReference>
<dbReference type="RefSeq" id="WP_205118808.1">
    <property type="nucleotide sequence ID" value="NZ_JAFBCM010000001.1"/>
</dbReference>
<organism evidence="2 3">
    <name type="scientific">Tenggerimyces flavus</name>
    <dbReference type="NCBI Taxonomy" id="1708749"/>
    <lineage>
        <taxon>Bacteria</taxon>
        <taxon>Bacillati</taxon>
        <taxon>Actinomycetota</taxon>
        <taxon>Actinomycetes</taxon>
        <taxon>Propionibacteriales</taxon>
        <taxon>Nocardioidaceae</taxon>
        <taxon>Tenggerimyces</taxon>
    </lineage>
</organism>
<dbReference type="PROSITE" id="PS51819">
    <property type="entry name" value="VOC"/>
    <property type="match status" value="1"/>
</dbReference>
<reference evidence="3" key="1">
    <citation type="journal article" date="2019" name="Int. J. Syst. Evol. Microbiol.">
        <title>The Global Catalogue of Microorganisms (GCM) 10K type strain sequencing project: providing services to taxonomists for standard genome sequencing and annotation.</title>
        <authorList>
            <consortium name="The Broad Institute Genomics Platform"/>
            <consortium name="The Broad Institute Genome Sequencing Center for Infectious Disease"/>
            <person name="Wu L."/>
            <person name="Ma J."/>
        </authorList>
    </citation>
    <scope>NUCLEOTIDE SEQUENCE [LARGE SCALE GENOMIC DNA]</scope>
    <source>
        <strain evidence="3">CGMCC 4.7241</strain>
    </source>
</reference>
<dbReference type="InterPro" id="IPR004360">
    <property type="entry name" value="Glyas_Fos-R_dOase_dom"/>
</dbReference>
<proteinExistence type="predicted"/>
<evidence type="ECO:0000259" key="1">
    <source>
        <dbReference type="PROSITE" id="PS51819"/>
    </source>
</evidence>
<evidence type="ECO:0000313" key="3">
    <source>
        <dbReference type="Proteomes" id="UP001595699"/>
    </source>
</evidence>
<protein>
    <submittedName>
        <fullName evidence="2">Glyoxalase superfamily protein</fullName>
    </submittedName>
</protein>